<organism evidence="1 2">
    <name type="scientific">Paenibacillus bovis</name>
    <dbReference type="NCBI Taxonomy" id="1616788"/>
    <lineage>
        <taxon>Bacteria</taxon>
        <taxon>Bacillati</taxon>
        <taxon>Bacillota</taxon>
        <taxon>Bacilli</taxon>
        <taxon>Bacillales</taxon>
        <taxon>Paenibacillaceae</taxon>
        <taxon>Paenibacillus</taxon>
    </lineage>
</organism>
<name>A0A172ZAY3_9BACL</name>
<dbReference type="KEGG" id="pbv:AR543_01265"/>
<evidence type="ECO:0000313" key="1">
    <source>
        <dbReference type="EMBL" id="ANF94794.1"/>
    </source>
</evidence>
<dbReference type="EMBL" id="CP013023">
    <property type="protein sequence ID" value="ANF94794.1"/>
    <property type="molecule type" value="Genomic_DNA"/>
</dbReference>
<dbReference type="STRING" id="1616788.AR543_01265"/>
<protein>
    <submittedName>
        <fullName evidence="1">Uncharacterized protein</fullName>
    </submittedName>
</protein>
<keyword evidence="2" id="KW-1185">Reference proteome</keyword>
<gene>
    <name evidence="1" type="ORF">AR543_01265</name>
</gene>
<dbReference type="OrthoDB" id="72338at2"/>
<dbReference type="AlphaFoldDB" id="A0A172ZAY3"/>
<reference evidence="1 2" key="2">
    <citation type="journal article" date="2016" name="Int. J. Syst. Evol. Microbiol.">
        <title>Paenibacillus bovis sp. nov., isolated from raw yak (Bos grunniens) milk.</title>
        <authorList>
            <person name="Gao C."/>
            <person name="Han J."/>
            <person name="Liu Z."/>
            <person name="Xu X."/>
            <person name="Hang F."/>
            <person name="Wu Z."/>
        </authorList>
    </citation>
    <scope>NUCLEOTIDE SEQUENCE [LARGE SCALE GENOMIC DNA]</scope>
    <source>
        <strain evidence="1 2">BD3526</strain>
    </source>
</reference>
<evidence type="ECO:0000313" key="2">
    <source>
        <dbReference type="Proteomes" id="UP000078148"/>
    </source>
</evidence>
<reference evidence="2" key="1">
    <citation type="submission" date="2015-10" db="EMBL/GenBank/DDBJ databases">
        <title>Genome of Paenibacillus bovis sp. nov.</title>
        <authorList>
            <person name="Wu Z."/>
            <person name="Gao C."/>
            <person name="Liu Z."/>
            <person name="Zheng H."/>
        </authorList>
    </citation>
    <scope>NUCLEOTIDE SEQUENCE [LARGE SCALE GENOMIC DNA]</scope>
    <source>
        <strain evidence="2">BD3526</strain>
    </source>
</reference>
<dbReference type="RefSeq" id="WP_064505549.1">
    <property type="nucleotide sequence ID" value="NZ_CP013023.1"/>
</dbReference>
<dbReference type="InterPro" id="IPR046182">
    <property type="entry name" value="DUF6210"/>
</dbReference>
<proteinExistence type="predicted"/>
<sequence length="135" mass="15612">MNNNRKVCLYDLEQLALIIKTKSGVIYFNQAGGYSCMQPSVEGIFTFIEDDTKDALNFLMKYTLNKTNLTNEDADFIDVYFKGNRNTNFLSIDRHRLSESMEAWLNVNICYQENSRISFEGFTENEGVLTWSNSD</sequence>
<dbReference type="Pfam" id="PF19715">
    <property type="entry name" value="DUF6210"/>
    <property type="match status" value="1"/>
</dbReference>
<dbReference type="Proteomes" id="UP000078148">
    <property type="component" value="Chromosome"/>
</dbReference>
<accession>A0A172ZAY3</accession>